<reference evidence="4 5" key="1">
    <citation type="journal article" date="2017" name="PLoS Biol.">
        <title>The sea cucumber genome provides insights into morphological evolution and visceral regeneration.</title>
        <authorList>
            <person name="Zhang X."/>
            <person name="Sun L."/>
            <person name="Yuan J."/>
            <person name="Sun Y."/>
            <person name="Gao Y."/>
            <person name="Zhang L."/>
            <person name="Li S."/>
            <person name="Dai H."/>
            <person name="Hamel J.F."/>
            <person name="Liu C."/>
            <person name="Yu Y."/>
            <person name="Liu S."/>
            <person name="Lin W."/>
            <person name="Guo K."/>
            <person name="Jin S."/>
            <person name="Xu P."/>
            <person name="Storey K.B."/>
            <person name="Huan P."/>
            <person name="Zhang T."/>
            <person name="Zhou Y."/>
            <person name="Zhang J."/>
            <person name="Lin C."/>
            <person name="Li X."/>
            <person name="Xing L."/>
            <person name="Huo D."/>
            <person name="Sun M."/>
            <person name="Wang L."/>
            <person name="Mercier A."/>
            <person name="Li F."/>
            <person name="Yang H."/>
            <person name="Xiang J."/>
        </authorList>
    </citation>
    <scope>NUCLEOTIDE SEQUENCE [LARGE SCALE GENOMIC DNA]</scope>
    <source>
        <strain evidence="4">Shaxun</strain>
        <tissue evidence="4">Muscle</tissue>
    </source>
</reference>
<dbReference type="InterPro" id="IPR036179">
    <property type="entry name" value="Ig-like_dom_sf"/>
</dbReference>
<dbReference type="SMART" id="SM00409">
    <property type="entry name" value="IG"/>
    <property type="match status" value="1"/>
</dbReference>
<keyword evidence="5" id="KW-1185">Reference proteome</keyword>
<dbReference type="AlphaFoldDB" id="A0A2G8K7B8"/>
<sequence>MGVFPLETKQQAFVGTARYFLTVLCISLQILLGYCSPTIKSNTSSITVHSGDTASITCTVSGVFNPHRNTVSFQYISSRKNGATFWIDDENDQIASESLSEMERRKYTVYNATHRRHRHGSDVLHHVSYTLNVYNTSKTDIGTYRCVLFDTAVGYDIIDTATVYVTVSVGKIDCGLYPRATNTEKANSYRTVMYCYTVDVENTVELQWINETNYKPVSSSFYAGNQDNVPFLETVLSSHELEITFQCRAVETSTGAWLPPCRATPLQELVSITPVQFVRVGQNALYFCNTSLPVSAHNLVWAVTDKDGVTVFVRKTIGRYKLSLDHKVLGIENVTLLDHKTTIDCIVTGILNLDIETRDLRSKGVLFVINRHKTEKESFRMRLTERNKINPSRQTYTGDNDNLPYITERISKIDDKNELERFARDVLIGREQTFEIVKGSASTEASVSFSSVFVGGQSLLGDFSYEQPSSPHMNSIPITPVLVGSLILFSIVCATVIIIVKLLSNHRARSVGKIDQIPISYPFTVSDDILGTLRRCTLSLRFHGDSGSDNGFRASPVSRSKYVQFLESTDDVTPQPFTFPSSEGKNQLLQCFSLDEVYFKPSERPHSSELNSLRLSVEGQDGRLMNAVSSSDFMSSSEFCYRSASEKVMSNLKRGHSRVTKGFPKSKSTMKEPAVGLTGKQRNVRSPQRGTPTANGSLVYTEIDWERTVTSRGESQRTSERTVYALVNDSVSSL</sequence>
<name>A0A2G8K7B8_STIJA</name>
<evidence type="ECO:0000313" key="5">
    <source>
        <dbReference type="Proteomes" id="UP000230750"/>
    </source>
</evidence>
<dbReference type="PROSITE" id="PS50835">
    <property type="entry name" value="IG_LIKE"/>
    <property type="match status" value="1"/>
</dbReference>
<dbReference type="EMBL" id="MRZV01000820">
    <property type="protein sequence ID" value="PIK43839.1"/>
    <property type="molecule type" value="Genomic_DNA"/>
</dbReference>
<keyword evidence="2" id="KW-0812">Transmembrane</keyword>
<evidence type="ECO:0000313" key="4">
    <source>
        <dbReference type="EMBL" id="PIK43839.1"/>
    </source>
</evidence>
<feature type="compositionally biased region" description="Polar residues" evidence="1">
    <location>
        <begin position="680"/>
        <end position="695"/>
    </location>
</feature>
<evidence type="ECO:0000256" key="2">
    <source>
        <dbReference type="SAM" id="Phobius"/>
    </source>
</evidence>
<dbReference type="SUPFAM" id="SSF48726">
    <property type="entry name" value="Immunoglobulin"/>
    <property type="match status" value="1"/>
</dbReference>
<accession>A0A2G8K7B8</accession>
<feature type="region of interest" description="Disordered" evidence="1">
    <location>
        <begin position="652"/>
        <end position="695"/>
    </location>
</feature>
<keyword evidence="2" id="KW-1133">Transmembrane helix</keyword>
<gene>
    <name evidence="4" type="ORF">BSL78_19300</name>
</gene>
<protein>
    <recommendedName>
        <fullName evidence="3">Ig-like domain-containing protein</fullName>
    </recommendedName>
</protein>
<proteinExistence type="predicted"/>
<evidence type="ECO:0000256" key="1">
    <source>
        <dbReference type="SAM" id="MobiDB-lite"/>
    </source>
</evidence>
<feature type="transmembrane region" description="Helical" evidence="2">
    <location>
        <begin position="481"/>
        <end position="503"/>
    </location>
</feature>
<dbReference type="Gene3D" id="2.60.40.10">
    <property type="entry name" value="Immunoglobulins"/>
    <property type="match status" value="1"/>
</dbReference>
<dbReference type="InterPro" id="IPR007110">
    <property type="entry name" value="Ig-like_dom"/>
</dbReference>
<keyword evidence="2" id="KW-0472">Membrane</keyword>
<comment type="caution">
    <text evidence="4">The sequence shown here is derived from an EMBL/GenBank/DDBJ whole genome shotgun (WGS) entry which is preliminary data.</text>
</comment>
<organism evidence="4 5">
    <name type="scientific">Stichopus japonicus</name>
    <name type="common">Sea cucumber</name>
    <dbReference type="NCBI Taxonomy" id="307972"/>
    <lineage>
        <taxon>Eukaryota</taxon>
        <taxon>Metazoa</taxon>
        <taxon>Echinodermata</taxon>
        <taxon>Eleutherozoa</taxon>
        <taxon>Echinozoa</taxon>
        <taxon>Holothuroidea</taxon>
        <taxon>Aspidochirotacea</taxon>
        <taxon>Aspidochirotida</taxon>
        <taxon>Stichopodidae</taxon>
        <taxon>Apostichopus</taxon>
    </lineage>
</organism>
<dbReference type="Proteomes" id="UP000230750">
    <property type="component" value="Unassembled WGS sequence"/>
</dbReference>
<dbReference type="InterPro" id="IPR013783">
    <property type="entry name" value="Ig-like_fold"/>
</dbReference>
<evidence type="ECO:0000259" key="3">
    <source>
        <dbReference type="PROSITE" id="PS50835"/>
    </source>
</evidence>
<dbReference type="InterPro" id="IPR003599">
    <property type="entry name" value="Ig_sub"/>
</dbReference>
<feature type="domain" description="Ig-like" evidence="3">
    <location>
        <begin position="37"/>
        <end position="168"/>
    </location>
</feature>